<name>A0AAV4VRG3_9ARAC</name>
<proteinExistence type="predicted"/>
<evidence type="ECO:0000313" key="2">
    <source>
        <dbReference type="Proteomes" id="UP001054837"/>
    </source>
</evidence>
<protein>
    <submittedName>
        <fullName evidence="1">Uncharacterized protein</fullName>
    </submittedName>
</protein>
<accession>A0AAV4VRG3</accession>
<dbReference type="AlphaFoldDB" id="A0AAV4VRG3"/>
<dbReference type="Proteomes" id="UP001054837">
    <property type="component" value="Unassembled WGS sequence"/>
</dbReference>
<sequence>MTVACMTMNPAIPHPGNPSQYLPIIILSKHKRIPNCQIIAFKLLCSAPAQNSMDIAAPVQLLHNGPRPRQRSDELRRLRPLSSLLSTRWGISELDSLNSPQTRSVPFIGHFYFAAWKRNDCLCITMRETMLW</sequence>
<evidence type="ECO:0000313" key="1">
    <source>
        <dbReference type="EMBL" id="GIY72917.1"/>
    </source>
</evidence>
<reference evidence="1 2" key="1">
    <citation type="submission" date="2021-06" db="EMBL/GenBank/DDBJ databases">
        <title>Caerostris darwini draft genome.</title>
        <authorList>
            <person name="Kono N."/>
            <person name="Arakawa K."/>
        </authorList>
    </citation>
    <scope>NUCLEOTIDE SEQUENCE [LARGE SCALE GENOMIC DNA]</scope>
</reference>
<comment type="caution">
    <text evidence="1">The sequence shown here is derived from an EMBL/GenBank/DDBJ whole genome shotgun (WGS) entry which is preliminary data.</text>
</comment>
<gene>
    <name evidence="1" type="ORF">CDAR_277371</name>
</gene>
<keyword evidence="2" id="KW-1185">Reference proteome</keyword>
<dbReference type="EMBL" id="BPLQ01013532">
    <property type="protein sequence ID" value="GIY72917.1"/>
    <property type="molecule type" value="Genomic_DNA"/>
</dbReference>
<organism evidence="1 2">
    <name type="scientific">Caerostris darwini</name>
    <dbReference type="NCBI Taxonomy" id="1538125"/>
    <lineage>
        <taxon>Eukaryota</taxon>
        <taxon>Metazoa</taxon>
        <taxon>Ecdysozoa</taxon>
        <taxon>Arthropoda</taxon>
        <taxon>Chelicerata</taxon>
        <taxon>Arachnida</taxon>
        <taxon>Araneae</taxon>
        <taxon>Araneomorphae</taxon>
        <taxon>Entelegynae</taxon>
        <taxon>Araneoidea</taxon>
        <taxon>Araneidae</taxon>
        <taxon>Caerostris</taxon>
    </lineage>
</organism>